<feature type="compositionally biased region" description="Low complexity" evidence="1">
    <location>
        <begin position="182"/>
        <end position="197"/>
    </location>
</feature>
<feature type="compositionally biased region" description="Low complexity" evidence="1">
    <location>
        <begin position="161"/>
        <end position="175"/>
    </location>
</feature>
<keyword evidence="3" id="KW-1185">Reference proteome</keyword>
<accession>A0ABN9A626</accession>
<reference evidence="2" key="1">
    <citation type="submission" date="2023-04" db="EMBL/GenBank/DDBJ databases">
        <authorList>
            <consortium name="ELIXIR-Norway"/>
        </authorList>
    </citation>
    <scope>NUCLEOTIDE SEQUENCE [LARGE SCALE GENOMIC DNA]</scope>
</reference>
<evidence type="ECO:0000313" key="3">
    <source>
        <dbReference type="Proteomes" id="UP001176941"/>
    </source>
</evidence>
<gene>
    <name evidence="2" type="ORF">MRATA1EN1_LOCUS28798</name>
</gene>
<proteinExistence type="predicted"/>
<feature type="region of interest" description="Disordered" evidence="1">
    <location>
        <begin position="124"/>
        <end position="218"/>
    </location>
</feature>
<dbReference type="EMBL" id="OX459945">
    <property type="protein sequence ID" value="CAI9179836.1"/>
    <property type="molecule type" value="Genomic_DNA"/>
</dbReference>
<evidence type="ECO:0000256" key="1">
    <source>
        <dbReference type="SAM" id="MobiDB-lite"/>
    </source>
</evidence>
<protein>
    <submittedName>
        <fullName evidence="2">Uncharacterized protein</fullName>
    </submittedName>
</protein>
<dbReference type="Proteomes" id="UP001176941">
    <property type="component" value="Chromosome 9"/>
</dbReference>
<feature type="compositionally biased region" description="Basic and acidic residues" evidence="1">
    <location>
        <begin position="208"/>
        <end position="218"/>
    </location>
</feature>
<name>A0ABN9A626_RANTA</name>
<sequence length="218" mass="23723">MAATSRVLGEFPPVIVVLHGGARARMLALPVKWRGFPKKGPRRGQGCVGLSLRLSPLRAFFLNIDSVLRRFSQPNFLPSDWYLDAKLWPRTQSMLLLHKEVPRRIQEGTPILFIERLRQAQDWARNASTPATRAGTHPPEEPTAGQQGTDRTAPPAPASPLPALTSPDPTGAAGAKIRRARGALTCTRRTGARGAARVSHGPAPTRRGRADVSRFPEG</sequence>
<organism evidence="2 3">
    <name type="scientific">Rangifer tarandus platyrhynchus</name>
    <name type="common">Svalbard reindeer</name>
    <dbReference type="NCBI Taxonomy" id="3082113"/>
    <lineage>
        <taxon>Eukaryota</taxon>
        <taxon>Metazoa</taxon>
        <taxon>Chordata</taxon>
        <taxon>Craniata</taxon>
        <taxon>Vertebrata</taxon>
        <taxon>Euteleostomi</taxon>
        <taxon>Mammalia</taxon>
        <taxon>Eutheria</taxon>
        <taxon>Laurasiatheria</taxon>
        <taxon>Artiodactyla</taxon>
        <taxon>Ruminantia</taxon>
        <taxon>Pecora</taxon>
        <taxon>Cervidae</taxon>
        <taxon>Odocoileinae</taxon>
        <taxon>Rangifer</taxon>
    </lineage>
</organism>
<evidence type="ECO:0000313" key="2">
    <source>
        <dbReference type="EMBL" id="CAI9179836.1"/>
    </source>
</evidence>